<dbReference type="OrthoDB" id="10025739at2759"/>
<feature type="chain" id="PRO_5036266750" evidence="2">
    <location>
        <begin position="19"/>
        <end position="315"/>
    </location>
</feature>
<evidence type="ECO:0000313" key="5">
    <source>
        <dbReference type="Proteomes" id="UP000641853"/>
    </source>
</evidence>
<dbReference type="GO" id="GO:0070525">
    <property type="term" value="P:tRNA threonylcarbamoyladenosine metabolic process"/>
    <property type="evidence" value="ECO:0007669"/>
    <property type="project" value="TreeGrafter"/>
</dbReference>
<comment type="caution">
    <text evidence="4">The sequence shown here is derived from an EMBL/GenBank/DDBJ whole genome shotgun (WGS) entry which is preliminary data.</text>
</comment>
<dbReference type="Pfam" id="PF09341">
    <property type="entry name" value="Pcc1"/>
    <property type="match status" value="1"/>
</dbReference>
<dbReference type="EMBL" id="JACBAG010001884">
    <property type="protein sequence ID" value="KAF7178252.1"/>
    <property type="molecule type" value="Genomic_DNA"/>
</dbReference>
<proteinExistence type="inferred from homology"/>
<reference evidence="4" key="1">
    <citation type="submission" date="2020-06" db="EMBL/GenBank/DDBJ databases">
        <title>Draft genome sequences of strains closely related to Aspergillus parafelis and Aspergillus hiratsukae.</title>
        <authorList>
            <person name="Dos Santos R.A.C."/>
            <person name="Rivero-Menendez O."/>
            <person name="Steenwyk J.L."/>
            <person name="Mead M.E."/>
            <person name="Goldman G.H."/>
            <person name="Alastruey-Izquierdo A."/>
            <person name="Rokas A."/>
        </authorList>
    </citation>
    <scope>NUCLEOTIDE SEQUENCE</scope>
    <source>
        <strain evidence="3">CNM-CM5623</strain>
        <strain evidence="4">CNM-CM7691</strain>
    </source>
</reference>
<comment type="similarity">
    <text evidence="1">Belongs to the CTAG/PCC1 family.</text>
</comment>
<organism evidence="4 5">
    <name type="scientific">Aspergillus felis</name>
    <dbReference type="NCBI Taxonomy" id="1287682"/>
    <lineage>
        <taxon>Eukaryota</taxon>
        <taxon>Fungi</taxon>
        <taxon>Dikarya</taxon>
        <taxon>Ascomycota</taxon>
        <taxon>Pezizomycotina</taxon>
        <taxon>Eurotiomycetes</taxon>
        <taxon>Eurotiomycetidae</taxon>
        <taxon>Eurotiales</taxon>
        <taxon>Aspergillaceae</taxon>
        <taxon>Aspergillus</taxon>
        <taxon>Aspergillus subgen. Fumigati</taxon>
    </lineage>
</organism>
<feature type="signal peptide" evidence="2">
    <location>
        <begin position="1"/>
        <end position="18"/>
    </location>
</feature>
<keyword evidence="5" id="KW-1185">Reference proteome</keyword>
<dbReference type="InterPro" id="IPR015419">
    <property type="entry name" value="CTAG/Pcc1"/>
</dbReference>
<sequence length="315" mass="31940">MKFTGIVASLAVASSASALAIPQTPVDATATLSQLNNALNNVEGLVGGLLGGVCQEVDLTQVQTELIDIKGQLTKLVPVSAATKRDITGTASNVAAPATSAAGSEVGNVEGAVQPVTNVAGGAVNTVQGVAKPVTDVAGGAVDTVKNTAGGAVGAVKNTATGAVDTVTGTVGVNTLAQNLVSKVKSGALDAAGVQNLLDTVSQADTALTKSKTKRTISLPLPSNRLASSALQALEVDTELSPFVRRSFALKSPIQNSTTDEDEAAKTVLETTYRATTNRMLRVAVNGFMESLGVVLGVMEELDVDVLSEEIEEEK</sequence>
<protein>
    <submittedName>
        <fullName evidence="4">Uncharacterized protein</fullName>
    </submittedName>
</protein>
<dbReference type="Proteomes" id="UP000641853">
    <property type="component" value="Unassembled WGS sequence"/>
</dbReference>
<dbReference type="FunFam" id="3.30.310.50:FF:000011">
    <property type="entry name" value="Transcription factor Pcc1"/>
    <property type="match status" value="1"/>
</dbReference>
<dbReference type="Proteomes" id="UP000654922">
    <property type="component" value="Unassembled WGS sequence"/>
</dbReference>
<evidence type="ECO:0000256" key="2">
    <source>
        <dbReference type="SAM" id="SignalP"/>
    </source>
</evidence>
<dbReference type="PANTHER" id="PTHR31283">
    <property type="entry name" value="EKC/KEOPS COMPLEX SUBUNIT PCC1 FAMILY MEMBER"/>
    <property type="match status" value="1"/>
</dbReference>
<evidence type="ECO:0000256" key="1">
    <source>
        <dbReference type="ARBA" id="ARBA00007073"/>
    </source>
</evidence>
<evidence type="ECO:0000313" key="3">
    <source>
        <dbReference type="EMBL" id="KAF7157829.1"/>
    </source>
</evidence>
<evidence type="ECO:0000313" key="4">
    <source>
        <dbReference type="EMBL" id="KAF7178252.1"/>
    </source>
</evidence>
<dbReference type="PANTHER" id="PTHR31283:SF5">
    <property type="entry name" value="EKC_KEOPS COMPLEX SUBUNIT LAGE3"/>
    <property type="match status" value="1"/>
</dbReference>
<dbReference type="Gene3D" id="3.30.310.50">
    <property type="entry name" value="Alpha-D-phosphohexomutase, C-terminal domain"/>
    <property type="match status" value="1"/>
</dbReference>
<accession>A0A8H6QUN1</accession>
<keyword evidence="2" id="KW-0732">Signal</keyword>
<dbReference type="EMBL" id="JACBAE010001390">
    <property type="protein sequence ID" value="KAF7157829.1"/>
    <property type="molecule type" value="Genomic_DNA"/>
</dbReference>
<dbReference type="GO" id="GO:0000408">
    <property type="term" value="C:EKC/KEOPS complex"/>
    <property type="evidence" value="ECO:0007669"/>
    <property type="project" value="TreeGrafter"/>
</dbReference>
<name>A0A8H6QUN1_9EURO</name>
<dbReference type="AlphaFoldDB" id="A0A8H6QUN1"/>
<gene>
    <name evidence="3" type="ORF">CNMCM5623_002263</name>
    <name evidence="4" type="ORF">CNMCM7691_006927</name>
</gene>